<dbReference type="AlphaFoldDB" id="A0A1J5PME4"/>
<accession>A0A1J5PME4</accession>
<name>A0A1J5PME4_9ZZZZ</name>
<evidence type="ECO:0000313" key="1">
    <source>
        <dbReference type="EMBL" id="OIQ68935.1"/>
    </source>
</evidence>
<organism evidence="1">
    <name type="scientific">mine drainage metagenome</name>
    <dbReference type="NCBI Taxonomy" id="410659"/>
    <lineage>
        <taxon>unclassified sequences</taxon>
        <taxon>metagenomes</taxon>
        <taxon>ecological metagenomes</taxon>
    </lineage>
</organism>
<dbReference type="EMBL" id="MLJW01005014">
    <property type="protein sequence ID" value="OIQ68935.1"/>
    <property type="molecule type" value="Genomic_DNA"/>
</dbReference>
<sequence length="86" mass="9422">MVVEAHHALHCTGQHFVFGIDTSAFVKQLYVQPFGFEIAQTLGQLGRQVNVLFIASDHNADFVGGHGRRTTCHHSGQCQCLEKSVG</sequence>
<proteinExistence type="predicted"/>
<gene>
    <name evidence="1" type="ORF">GALL_494670</name>
</gene>
<comment type="caution">
    <text evidence="1">The sequence shown here is derived from an EMBL/GenBank/DDBJ whole genome shotgun (WGS) entry which is preliminary data.</text>
</comment>
<protein>
    <submittedName>
        <fullName evidence="1">Uncharacterized protein</fullName>
    </submittedName>
</protein>
<reference evidence="1" key="1">
    <citation type="submission" date="2016-10" db="EMBL/GenBank/DDBJ databases">
        <title>Sequence of Gallionella enrichment culture.</title>
        <authorList>
            <person name="Poehlein A."/>
            <person name="Muehling M."/>
            <person name="Daniel R."/>
        </authorList>
    </citation>
    <scope>NUCLEOTIDE SEQUENCE</scope>
</reference>